<evidence type="ECO:0000256" key="6">
    <source>
        <dbReference type="RuleBase" id="RU361169"/>
    </source>
</evidence>
<evidence type="ECO:0000256" key="4">
    <source>
        <dbReference type="ARBA" id="ARBA00023180"/>
    </source>
</evidence>
<accession>A0A1M4VQA9</accession>
<evidence type="ECO:0000256" key="3">
    <source>
        <dbReference type="ARBA" id="ARBA00023157"/>
    </source>
</evidence>
<dbReference type="GO" id="GO:0004650">
    <property type="term" value="F:polygalacturonase activity"/>
    <property type="evidence" value="ECO:0007669"/>
    <property type="project" value="InterPro"/>
</dbReference>
<organism evidence="8 9">
    <name type="scientific">Thermoanaerobacter uzonensis DSM 18761</name>
    <dbReference type="NCBI Taxonomy" id="1123369"/>
    <lineage>
        <taxon>Bacteria</taxon>
        <taxon>Bacillati</taxon>
        <taxon>Bacillota</taxon>
        <taxon>Clostridia</taxon>
        <taxon>Thermoanaerobacterales</taxon>
        <taxon>Thermoanaerobacteraceae</taxon>
        <taxon>Thermoanaerobacter</taxon>
    </lineage>
</organism>
<dbReference type="Pfam" id="PF00041">
    <property type="entry name" value="fn3"/>
    <property type="match status" value="1"/>
</dbReference>
<dbReference type="InterPro" id="IPR011050">
    <property type="entry name" value="Pectin_lyase_fold/virulence"/>
</dbReference>
<evidence type="ECO:0000256" key="2">
    <source>
        <dbReference type="ARBA" id="ARBA00022801"/>
    </source>
</evidence>
<evidence type="ECO:0000259" key="7">
    <source>
        <dbReference type="PROSITE" id="PS50853"/>
    </source>
</evidence>
<dbReference type="Gene3D" id="2.60.40.10">
    <property type="entry name" value="Immunoglobulins"/>
    <property type="match status" value="1"/>
</dbReference>
<keyword evidence="3" id="KW-1015">Disulfide bond</keyword>
<gene>
    <name evidence="8" type="ORF">SAMN02745195_00958</name>
</gene>
<dbReference type="Pfam" id="PF00295">
    <property type="entry name" value="Glyco_hydro_28"/>
    <property type="match status" value="1"/>
</dbReference>
<dbReference type="PANTHER" id="PTHR31736:SF19">
    <property type="entry name" value="PECTIN LYASE SUPERFAMILY PROTEIN-RELATED"/>
    <property type="match status" value="1"/>
</dbReference>
<evidence type="ECO:0000313" key="9">
    <source>
        <dbReference type="Proteomes" id="UP000184127"/>
    </source>
</evidence>
<dbReference type="Gene3D" id="2.160.20.10">
    <property type="entry name" value="Single-stranded right-handed beta-helix, Pectin lyase-like"/>
    <property type="match status" value="1"/>
</dbReference>
<dbReference type="InterPro" id="IPR000743">
    <property type="entry name" value="Glyco_hydro_28"/>
</dbReference>
<dbReference type="AlphaFoldDB" id="A0A1M4VQA9"/>
<reference evidence="9" key="1">
    <citation type="submission" date="2016-11" db="EMBL/GenBank/DDBJ databases">
        <authorList>
            <person name="Varghese N."/>
            <person name="Submissions S."/>
        </authorList>
    </citation>
    <scope>NUCLEOTIDE SEQUENCE [LARGE SCALE GENOMIC DNA]</scope>
    <source>
        <strain evidence="9">DSM 18761</strain>
    </source>
</reference>
<dbReference type="RefSeq" id="WP_072967904.1">
    <property type="nucleotide sequence ID" value="NZ_FQUR01000009.1"/>
</dbReference>
<dbReference type="Proteomes" id="UP000184127">
    <property type="component" value="Unassembled WGS sequence"/>
</dbReference>
<protein>
    <submittedName>
        <fullName evidence="8">Exo-poly-alpha-galacturonosidase</fullName>
    </submittedName>
</protein>
<dbReference type="PROSITE" id="PS50853">
    <property type="entry name" value="FN3"/>
    <property type="match status" value="1"/>
</dbReference>
<dbReference type="SMART" id="SM00060">
    <property type="entry name" value="FN3"/>
    <property type="match status" value="1"/>
</dbReference>
<dbReference type="SUPFAM" id="SSF49265">
    <property type="entry name" value="Fibronectin type III"/>
    <property type="match status" value="1"/>
</dbReference>
<dbReference type="InterPro" id="IPR013783">
    <property type="entry name" value="Ig-like_fold"/>
</dbReference>
<comment type="similarity">
    <text evidence="1 6">Belongs to the glycosyl hydrolase 28 family.</text>
</comment>
<dbReference type="GO" id="GO:0046576">
    <property type="term" value="F:rhamnogalacturonan alpha-L-rhamnopyranosyl-(1-&gt;4)-alpha-D-galactopyranosyluronide lyase activity"/>
    <property type="evidence" value="ECO:0007669"/>
    <property type="project" value="UniProtKB-ARBA"/>
</dbReference>
<dbReference type="CDD" id="cd00063">
    <property type="entry name" value="FN3"/>
    <property type="match status" value="1"/>
</dbReference>
<evidence type="ECO:0000256" key="5">
    <source>
        <dbReference type="ARBA" id="ARBA00023295"/>
    </source>
</evidence>
<keyword evidence="2 6" id="KW-0378">Hydrolase</keyword>
<dbReference type="InterPro" id="IPR003961">
    <property type="entry name" value="FN3_dom"/>
</dbReference>
<sequence length="627" mass="68000">MGKFVKWPKLLLKAGLALLLTTVLPFTTAFGNLPKNEKPSPPVALRVLDGSLTSNELTLIWEKPDNYQDITDFKIVVRGPGYYHEYFASDNPTVANQNYIKLFYEQHIGDLKNDEGKVIREAYKILMHSFYVKGLKPNTEYVFSVQSVGKNGELSVPATITYRTRPTIPASNIINIESMGAIGDGTLADDINGTPSSGTLNTEAIQRAIDACPPGGIVLVPAGKIYLTGPITLHSNMTLLVEGTLLGTVDANQYPNPFDTDKTRIAEKSMPLVSTPSTGTYENIKIIGHGVINGNGWAKVAVKETSIPLGTTFDQYQKGNSSNIFTTAKNHLALNQFNKYIEQGEKNAYATRSNLIDLKNVTNVYIGDGLTVTNPSYHTISCSNCKNVILNQLIASTYDCNNGDGIDFNGTGLIVVNSVFNTGDDSVNFEAGVGLAGEKNPPTENAWIFNNYFGRGHGVVAMGSHTAAWIQNILAEDNVINGNAVGLRGKSQSGNGGGARNIIFRDSALANITDNDGSPFLLTVAYSSAPPTDLSNWAPDEPTFHDILIKNCTVNGTKKYAILIQGSPDGYDYNLTFDNIYFGAGTYQTKMAYLKNCTFNNVVFYGSTPNYDGNKKSSSKSLVCYKC</sequence>
<dbReference type="PROSITE" id="PS00502">
    <property type="entry name" value="POLYGALACTURONASE"/>
    <property type="match status" value="1"/>
</dbReference>
<keyword evidence="5 6" id="KW-0326">Glycosidase</keyword>
<keyword evidence="4" id="KW-0325">Glycoprotein</keyword>
<dbReference type="PANTHER" id="PTHR31736">
    <property type="match status" value="1"/>
</dbReference>
<evidence type="ECO:0000313" key="8">
    <source>
        <dbReference type="EMBL" id="SHE71149.1"/>
    </source>
</evidence>
<dbReference type="GO" id="GO:0005975">
    <property type="term" value="P:carbohydrate metabolic process"/>
    <property type="evidence" value="ECO:0007669"/>
    <property type="project" value="InterPro"/>
</dbReference>
<feature type="domain" description="Fibronectin type-III" evidence="7">
    <location>
        <begin position="41"/>
        <end position="170"/>
    </location>
</feature>
<keyword evidence="9" id="KW-1185">Reference proteome</keyword>
<evidence type="ECO:0000256" key="1">
    <source>
        <dbReference type="ARBA" id="ARBA00008834"/>
    </source>
</evidence>
<proteinExistence type="inferred from homology"/>
<dbReference type="EMBL" id="FQUR01000009">
    <property type="protein sequence ID" value="SHE71149.1"/>
    <property type="molecule type" value="Genomic_DNA"/>
</dbReference>
<name>A0A1M4VQA9_9THEO</name>
<dbReference type="InterPro" id="IPR036116">
    <property type="entry name" value="FN3_sf"/>
</dbReference>
<dbReference type="SUPFAM" id="SSF51126">
    <property type="entry name" value="Pectin lyase-like"/>
    <property type="match status" value="1"/>
</dbReference>
<dbReference type="InterPro" id="IPR012334">
    <property type="entry name" value="Pectin_lyas_fold"/>
</dbReference>